<organism evidence="2 3">
    <name type="scientific">Pedobacter hiemivivus</name>
    <dbReference type="NCBI Taxonomy" id="2530454"/>
    <lineage>
        <taxon>Bacteria</taxon>
        <taxon>Pseudomonadati</taxon>
        <taxon>Bacteroidota</taxon>
        <taxon>Sphingobacteriia</taxon>
        <taxon>Sphingobacteriales</taxon>
        <taxon>Sphingobacteriaceae</taxon>
        <taxon>Pedobacter</taxon>
    </lineage>
</organism>
<dbReference type="PANTHER" id="PTHR10900:SF77">
    <property type="entry name" value="FI19380P1"/>
    <property type="match status" value="1"/>
</dbReference>
<dbReference type="GO" id="GO:0005615">
    <property type="term" value="C:extracellular space"/>
    <property type="evidence" value="ECO:0007669"/>
    <property type="project" value="TreeGrafter"/>
</dbReference>
<dbReference type="Proteomes" id="UP000291117">
    <property type="component" value="Unassembled WGS sequence"/>
</dbReference>
<name>A0A4R0MIA8_9SPHI</name>
<reference evidence="2 3" key="1">
    <citation type="submission" date="2019-02" db="EMBL/GenBank/DDBJ databases">
        <title>Pedobacter sp. RP-3-8 sp. nov., isolated from Arctic soil.</title>
        <authorList>
            <person name="Dahal R.H."/>
        </authorList>
    </citation>
    <scope>NUCLEOTIDE SEQUENCE [LARGE SCALE GENOMIC DNA]</scope>
    <source>
        <strain evidence="2 3">RP-3-8</strain>
    </source>
</reference>
<accession>A0A4R0MIA8</accession>
<dbReference type="InterPro" id="IPR000782">
    <property type="entry name" value="FAS1_domain"/>
</dbReference>
<protein>
    <submittedName>
        <fullName evidence="2">Fasciclin domain-containing protein</fullName>
    </submittedName>
</protein>
<dbReference type="PROSITE" id="PS50213">
    <property type="entry name" value="FAS1"/>
    <property type="match status" value="2"/>
</dbReference>
<evidence type="ECO:0000313" key="3">
    <source>
        <dbReference type="Proteomes" id="UP000291117"/>
    </source>
</evidence>
<dbReference type="Gene3D" id="2.30.180.10">
    <property type="entry name" value="FAS1 domain"/>
    <property type="match status" value="2"/>
</dbReference>
<comment type="caution">
    <text evidence="2">The sequence shown here is derived from an EMBL/GenBank/DDBJ whole genome shotgun (WGS) entry which is preliminary data.</text>
</comment>
<gene>
    <name evidence="2" type="ORF">EZ444_24295</name>
</gene>
<dbReference type="EMBL" id="SJSM01000028">
    <property type="protein sequence ID" value="TCC86309.1"/>
    <property type="molecule type" value="Genomic_DNA"/>
</dbReference>
<dbReference type="AlphaFoldDB" id="A0A4R0MIA8"/>
<dbReference type="OrthoDB" id="1144324at2"/>
<dbReference type="InterPro" id="IPR036378">
    <property type="entry name" value="FAS1_dom_sf"/>
</dbReference>
<feature type="domain" description="FAS1" evidence="1">
    <location>
        <begin position="51"/>
        <end position="193"/>
    </location>
</feature>
<dbReference type="SUPFAM" id="SSF82153">
    <property type="entry name" value="FAS1 domain"/>
    <property type="match status" value="2"/>
</dbReference>
<dbReference type="Pfam" id="PF02469">
    <property type="entry name" value="Fasciclin"/>
    <property type="match status" value="2"/>
</dbReference>
<proteinExistence type="predicted"/>
<sequence>MHRQFIKNMISMEKRKYRSKTLMILAIGMQLLLLASCKHDDLTIAAPNENIRPAADFVKNNYEMRLFYAAIKKVGYVDELNGAGPFTILAPTDAAFNRMGIYNPTDFDKLNADSLKKVIGYHLLPRKLSVTDIPNNGIDVRYATLSDAEVYTSRASTNPNGGAENELYFSGSEVTRQDVILANGTLHVLDNVMKPNFNKTVQAWLAGHPDYSVFVSGLKKFNLWDQLATTQQFTVFAPNNEALKNGGITAASLNEMDASKYLGDLLFGVYLLYDRHFFVSDGQVFSRINSNGSFSYFLKNNSHYMTFGGGKQYPSFKLGYGLVLYPGNGPSDSPIKAVTSEIVAKNDNLCSNGLVHHLVDGLVTPEQAIKK</sequence>
<feature type="domain" description="FAS1" evidence="1">
    <location>
        <begin position="198"/>
        <end position="362"/>
    </location>
</feature>
<keyword evidence="3" id="KW-1185">Reference proteome</keyword>
<evidence type="ECO:0000313" key="2">
    <source>
        <dbReference type="EMBL" id="TCC86309.1"/>
    </source>
</evidence>
<dbReference type="PANTHER" id="PTHR10900">
    <property type="entry name" value="PERIOSTIN-RELATED"/>
    <property type="match status" value="1"/>
</dbReference>
<dbReference type="InterPro" id="IPR050904">
    <property type="entry name" value="Adhesion/Biosynth-related"/>
</dbReference>
<evidence type="ECO:0000259" key="1">
    <source>
        <dbReference type="PROSITE" id="PS50213"/>
    </source>
</evidence>
<dbReference type="SMART" id="SM00554">
    <property type="entry name" value="FAS1"/>
    <property type="match status" value="1"/>
</dbReference>